<dbReference type="GO" id="GO:0005524">
    <property type="term" value="F:ATP binding"/>
    <property type="evidence" value="ECO:0007669"/>
    <property type="project" value="InterPro"/>
</dbReference>
<dbReference type="Gene3D" id="1.10.510.10">
    <property type="entry name" value="Transferase(Phosphotransferase) domain 1"/>
    <property type="match status" value="1"/>
</dbReference>
<dbReference type="GO" id="GO:0007165">
    <property type="term" value="P:signal transduction"/>
    <property type="evidence" value="ECO:0007669"/>
    <property type="project" value="TreeGrafter"/>
</dbReference>
<dbReference type="InterPro" id="IPR011009">
    <property type="entry name" value="Kinase-like_dom_sf"/>
</dbReference>
<evidence type="ECO:0000313" key="2">
    <source>
        <dbReference type="EMBL" id="RHZ45722.1"/>
    </source>
</evidence>
<keyword evidence="3" id="KW-1185">Reference proteome</keyword>
<evidence type="ECO:0000259" key="1">
    <source>
        <dbReference type="PROSITE" id="PS50011"/>
    </source>
</evidence>
<dbReference type="GO" id="GO:0005737">
    <property type="term" value="C:cytoplasm"/>
    <property type="evidence" value="ECO:0007669"/>
    <property type="project" value="TreeGrafter"/>
</dbReference>
<dbReference type="GO" id="GO:0004672">
    <property type="term" value="F:protein kinase activity"/>
    <property type="evidence" value="ECO:0007669"/>
    <property type="project" value="InterPro"/>
</dbReference>
<dbReference type="OrthoDB" id="10261027at2759"/>
<gene>
    <name evidence="2" type="ORF">Glove_658g19</name>
</gene>
<dbReference type="InterPro" id="IPR000719">
    <property type="entry name" value="Prot_kinase_dom"/>
</dbReference>
<dbReference type="InterPro" id="IPR050167">
    <property type="entry name" value="Ser_Thr_protein_kinase"/>
</dbReference>
<dbReference type="EMBL" id="PQFF01000540">
    <property type="protein sequence ID" value="RHZ45722.1"/>
    <property type="molecule type" value="Genomic_DNA"/>
</dbReference>
<dbReference type="AlphaFoldDB" id="A0A397G3W6"/>
<accession>A0A397G3W6</accession>
<evidence type="ECO:0000313" key="3">
    <source>
        <dbReference type="Proteomes" id="UP000266861"/>
    </source>
</evidence>
<reference evidence="2 3" key="1">
    <citation type="submission" date="2018-08" db="EMBL/GenBank/DDBJ databases">
        <title>Genome and evolution of the arbuscular mycorrhizal fungus Diversispora epigaea (formerly Glomus versiforme) and its bacterial endosymbionts.</title>
        <authorList>
            <person name="Sun X."/>
            <person name="Fei Z."/>
            <person name="Harrison M."/>
        </authorList>
    </citation>
    <scope>NUCLEOTIDE SEQUENCE [LARGE SCALE GENOMIC DNA]</scope>
    <source>
        <strain evidence="2 3">IT104</strain>
    </source>
</reference>
<feature type="domain" description="Protein kinase" evidence="1">
    <location>
        <begin position="1"/>
        <end position="302"/>
    </location>
</feature>
<protein>
    <recommendedName>
        <fullName evidence="1">Protein kinase domain-containing protein</fullName>
    </recommendedName>
</protein>
<dbReference type="InterPro" id="IPR001245">
    <property type="entry name" value="Ser-Thr/Tyr_kinase_cat_dom"/>
</dbReference>
<dbReference type="SUPFAM" id="SSF56112">
    <property type="entry name" value="Protein kinase-like (PK-like)"/>
    <property type="match status" value="1"/>
</dbReference>
<name>A0A397G3W6_9GLOM</name>
<dbReference type="Pfam" id="PF07714">
    <property type="entry name" value="PK_Tyr_Ser-Thr"/>
    <property type="match status" value="1"/>
</dbReference>
<sequence>MVINRYCIVLISANTKTISQQNETVAEVVALKYVSLNNKFILNNFINDVKRHRKLEVNDNILKFYGITKQENTNNYMIILEYANNSSLSQYLNTNLQKLDLNIKLNLAKQIANALMNLRSNNIIHGNLEKWKFLLNIRKFIPHLQIQEIILKNYIKKLNLNPVKILHKMIRFPSNYWFTSLIGHFYKNSIGTIIDKQMDVRFTHICVINRILILFIRLVRIYIKNTSLRKFYNINKGIGTIYLAKSIYFDSIRVEKEKGFQICSRVADKGFNIVLNCMVFCYNNELGVGRSHWSNEQKSEFY</sequence>
<dbReference type="Proteomes" id="UP000266861">
    <property type="component" value="Unassembled WGS sequence"/>
</dbReference>
<organism evidence="2 3">
    <name type="scientific">Diversispora epigaea</name>
    <dbReference type="NCBI Taxonomy" id="1348612"/>
    <lineage>
        <taxon>Eukaryota</taxon>
        <taxon>Fungi</taxon>
        <taxon>Fungi incertae sedis</taxon>
        <taxon>Mucoromycota</taxon>
        <taxon>Glomeromycotina</taxon>
        <taxon>Glomeromycetes</taxon>
        <taxon>Diversisporales</taxon>
        <taxon>Diversisporaceae</taxon>
        <taxon>Diversispora</taxon>
    </lineage>
</organism>
<dbReference type="PANTHER" id="PTHR23257">
    <property type="entry name" value="SERINE-THREONINE PROTEIN KINASE"/>
    <property type="match status" value="1"/>
</dbReference>
<dbReference type="PROSITE" id="PS50011">
    <property type="entry name" value="PROTEIN_KINASE_DOM"/>
    <property type="match status" value="1"/>
</dbReference>
<proteinExistence type="predicted"/>
<comment type="caution">
    <text evidence="2">The sequence shown here is derived from an EMBL/GenBank/DDBJ whole genome shotgun (WGS) entry which is preliminary data.</text>
</comment>